<accession>A0A0D2P2D8</accession>
<feature type="region of interest" description="Disordered" evidence="1">
    <location>
        <begin position="270"/>
        <end position="346"/>
    </location>
</feature>
<evidence type="ECO:0000256" key="2">
    <source>
        <dbReference type="SAM" id="Phobius"/>
    </source>
</evidence>
<protein>
    <recommendedName>
        <fullName evidence="5">Transmembrane protein</fullName>
    </recommendedName>
</protein>
<dbReference type="Proteomes" id="UP000054270">
    <property type="component" value="Unassembled WGS sequence"/>
</dbReference>
<keyword evidence="2" id="KW-1133">Transmembrane helix</keyword>
<evidence type="ECO:0000313" key="3">
    <source>
        <dbReference type="EMBL" id="KJA25094.1"/>
    </source>
</evidence>
<feature type="compositionally biased region" description="Polar residues" evidence="1">
    <location>
        <begin position="358"/>
        <end position="380"/>
    </location>
</feature>
<keyword evidence="2" id="KW-0472">Membrane</keyword>
<dbReference type="EMBL" id="KN817533">
    <property type="protein sequence ID" value="KJA25094.1"/>
    <property type="molecule type" value="Genomic_DNA"/>
</dbReference>
<dbReference type="AlphaFoldDB" id="A0A0D2P2D8"/>
<evidence type="ECO:0000313" key="4">
    <source>
        <dbReference type="Proteomes" id="UP000054270"/>
    </source>
</evidence>
<gene>
    <name evidence="3" type="ORF">HYPSUDRAFT_438549</name>
</gene>
<reference evidence="4" key="1">
    <citation type="submission" date="2014-04" db="EMBL/GenBank/DDBJ databases">
        <title>Evolutionary Origins and Diversification of the Mycorrhizal Mutualists.</title>
        <authorList>
            <consortium name="DOE Joint Genome Institute"/>
            <consortium name="Mycorrhizal Genomics Consortium"/>
            <person name="Kohler A."/>
            <person name="Kuo A."/>
            <person name="Nagy L.G."/>
            <person name="Floudas D."/>
            <person name="Copeland A."/>
            <person name="Barry K.W."/>
            <person name="Cichocki N."/>
            <person name="Veneault-Fourrey C."/>
            <person name="LaButti K."/>
            <person name="Lindquist E.A."/>
            <person name="Lipzen A."/>
            <person name="Lundell T."/>
            <person name="Morin E."/>
            <person name="Murat C."/>
            <person name="Riley R."/>
            <person name="Ohm R."/>
            <person name="Sun H."/>
            <person name="Tunlid A."/>
            <person name="Henrissat B."/>
            <person name="Grigoriev I.V."/>
            <person name="Hibbett D.S."/>
            <person name="Martin F."/>
        </authorList>
    </citation>
    <scope>NUCLEOTIDE SEQUENCE [LARGE SCALE GENOMIC DNA]</scope>
    <source>
        <strain evidence="4">FD-334 SS-4</strain>
    </source>
</reference>
<sequence length="392" mass="41864">MSWHNLTIGNDILTAIVYDPPLCNGTGWVVNPQLSGSPRSCTTSNEIIPTANLTFTGVAVYYTSPTFNGESVGFILDGASSVDISLSEAHSQASNKTAMRVVWNATALENKQHILQLRPANGSKTLNVNAFIVTQLDSNATSIVPATQASTSISSSIMGLPTQSSNTTRVTIVLGTTFGALSFIIFLGIAFFLRSRSRSLKKRYSWSKYIPPLREATDLHTRTRTVNSVNRSTVDDRNAGDSVLPMRPIHSSVVPDTSIHGHYLDDHRQSDGARGWVSPVPSNLHLLNDQSPLSSPPGHDEPTGSPTYKFGSVRSPGPLAGPRPCSDSGSAHGHRNSSTFVSRDAPISSKLEATILATTSGDSVNGLSVSRSTTLNSTRLQPVRKASTGPRV</sequence>
<dbReference type="OMA" id="FRYTALE"/>
<keyword evidence="2" id="KW-0812">Transmembrane</keyword>
<proteinExistence type="predicted"/>
<feature type="region of interest" description="Disordered" evidence="1">
    <location>
        <begin position="358"/>
        <end position="392"/>
    </location>
</feature>
<evidence type="ECO:0000256" key="1">
    <source>
        <dbReference type="SAM" id="MobiDB-lite"/>
    </source>
</evidence>
<name>A0A0D2P2D8_HYPSF</name>
<feature type="transmembrane region" description="Helical" evidence="2">
    <location>
        <begin position="172"/>
        <end position="193"/>
    </location>
</feature>
<keyword evidence="4" id="KW-1185">Reference proteome</keyword>
<organism evidence="3 4">
    <name type="scientific">Hypholoma sublateritium (strain FD-334 SS-4)</name>
    <dbReference type="NCBI Taxonomy" id="945553"/>
    <lineage>
        <taxon>Eukaryota</taxon>
        <taxon>Fungi</taxon>
        <taxon>Dikarya</taxon>
        <taxon>Basidiomycota</taxon>
        <taxon>Agaricomycotina</taxon>
        <taxon>Agaricomycetes</taxon>
        <taxon>Agaricomycetidae</taxon>
        <taxon>Agaricales</taxon>
        <taxon>Agaricineae</taxon>
        <taxon>Strophariaceae</taxon>
        <taxon>Hypholoma</taxon>
    </lineage>
</organism>
<dbReference type="OrthoDB" id="2946286at2759"/>
<evidence type="ECO:0008006" key="5">
    <source>
        <dbReference type="Google" id="ProtNLM"/>
    </source>
</evidence>